<name>A0ABX8WGR4_9HYPH</name>
<evidence type="ECO:0000256" key="5">
    <source>
        <dbReference type="ARBA" id="ARBA00022692"/>
    </source>
</evidence>
<feature type="transmembrane region" description="Helical" evidence="8">
    <location>
        <begin position="326"/>
        <end position="348"/>
    </location>
</feature>
<feature type="transmembrane region" description="Helical" evidence="8">
    <location>
        <begin position="292"/>
        <end position="314"/>
    </location>
</feature>
<dbReference type="SUPFAM" id="SSF103473">
    <property type="entry name" value="MFS general substrate transporter"/>
    <property type="match status" value="1"/>
</dbReference>
<evidence type="ECO:0000256" key="4">
    <source>
        <dbReference type="ARBA" id="ARBA00022475"/>
    </source>
</evidence>
<evidence type="ECO:0000256" key="8">
    <source>
        <dbReference type="SAM" id="Phobius"/>
    </source>
</evidence>
<dbReference type="InterPro" id="IPR011701">
    <property type="entry name" value="MFS"/>
</dbReference>
<feature type="transmembrane region" description="Helical" evidence="8">
    <location>
        <begin position="183"/>
        <end position="201"/>
    </location>
</feature>
<dbReference type="PROSITE" id="PS50850">
    <property type="entry name" value="MFS"/>
    <property type="match status" value="1"/>
</dbReference>
<dbReference type="Proteomes" id="UP000825799">
    <property type="component" value="Chromosome"/>
</dbReference>
<feature type="domain" description="Major facilitator superfamily (MFS) profile" evidence="9">
    <location>
        <begin position="29"/>
        <end position="488"/>
    </location>
</feature>
<dbReference type="Gene3D" id="1.20.1720.10">
    <property type="entry name" value="Multidrug resistance protein D"/>
    <property type="match status" value="1"/>
</dbReference>
<dbReference type="Gene3D" id="1.20.1250.20">
    <property type="entry name" value="MFS general substrate transporter like domains"/>
    <property type="match status" value="1"/>
</dbReference>
<feature type="transmembrane region" description="Helical" evidence="8">
    <location>
        <begin position="120"/>
        <end position="145"/>
    </location>
</feature>
<keyword evidence="11" id="KW-1185">Reference proteome</keyword>
<evidence type="ECO:0000256" key="1">
    <source>
        <dbReference type="ARBA" id="ARBA00004651"/>
    </source>
</evidence>
<feature type="transmembrane region" description="Helical" evidence="8">
    <location>
        <begin position="28"/>
        <end position="55"/>
    </location>
</feature>
<feature type="transmembrane region" description="Helical" evidence="8">
    <location>
        <begin position="381"/>
        <end position="402"/>
    </location>
</feature>
<feature type="transmembrane region" description="Helical" evidence="8">
    <location>
        <begin position="355"/>
        <end position="375"/>
    </location>
</feature>
<feature type="transmembrane region" description="Helical" evidence="8">
    <location>
        <begin position="94"/>
        <end position="114"/>
    </location>
</feature>
<feature type="transmembrane region" description="Helical" evidence="8">
    <location>
        <begin position="157"/>
        <end position="177"/>
    </location>
</feature>
<dbReference type="NCBIfam" id="TIGR00711">
    <property type="entry name" value="efflux_EmrB"/>
    <property type="match status" value="1"/>
</dbReference>
<comment type="similarity">
    <text evidence="2">Belongs to the major facilitator superfamily. EmrB family.</text>
</comment>
<dbReference type="Pfam" id="PF07690">
    <property type="entry name" value="MFS_1"/>
    <property type="match status" value="1"/>
</dbReference>
<dbReference type="CDD" id="cd17503">
    <property type="entry name" value="MFS_LmrB_MDR_like"/>
    <property type="match status" value="1"/>
</dbReference>
<dbReference type="PRINTS" id="PR01036">
    <property type="entry name" value="TCRTETB"/>
</dbReference>
<evidence type="ECO:0000256" key="2">
    <source>
        <dbReference type="ARBA" id="ARBA00008537"/>
    </source>
</evidence>
<evidence type="ECO:0000256" key="3">
    <source>
        <dbReference type="ARBA" id="ARBA00022448"/>
    </source>
</evidence>
<dbReference type="InterPro" id="IPR004638">
    <property type="entry name" value="EmrB-like"/>
</dbReference>
<feature type="transmembrane region" description="Helical" evidence="8">
    <location>
        <begin position="462"/>
        <end position="483"/>
    </location>
</feature>
<feature type="transmembrane region" description="Helical" evidence="8">
    <location>
        <begin position="67"/>
        <end position="87"/>
    </location>
</feature>
<evidence type="ECO:0000259" key="9">
    <source>
        <dbReference type="PROSITE" id="PS50850"/>
    </source>
</evidence>
<feature type="transmembrane region" description="Helical" evidence="8">
    <location>
        <begin position="213"/>
        <end position="231"/>
    </location>
</feature>
<proteinExistence type="inferred from homology"/>
<keyword evidence="6 8" id="KW-1133">Transmembrane helix</keyword>
<dbReference type="PANTHER" id="PTHR42718">
    <property type="entry name" value="MAJOR FACILITATOR SUPERFAMILY MULTIDRUG TRANSPORTER MFSC"/>
    <property type="match status" value="1"/>
</dbReference>
<reference evidence="10 11" key="1">
    <citation type="submission" date="2021-08" db="EMBL/GenBank/DDBJ databases">
        <title>Devosia salina sp. nov., isolated from the South China Sea sediment.</title>
        <authorList>
            <person name="Zhou Z."/>
        </authorList>
    </citation>
    <scope>NUCLEOTIDE SEQUENCE [LARGE SCALE GENOMIC DNA]</scope>
    <source>
        <strain evidence="10 11">SCS-3</strain>
    </source>
</reference>
<sequence length="496" mass="52117">MTMDATMDAAAVPESAPHHPANAARNRLVIAILLVSTFVVFLNETIMSVAIPHLMNDLGVAASAAQWLTTAFLLTMAVVIPITGFLLQRLNTRPIFLLAISIFTAGTLVCALSPGLELLVVGRVIQAVGTAIMMPLLMTTVMTLVPPEARGKTMGNISIVMSVAPAIGPTIGGFILANFDWRFMFYFTLPIALGALLLGATRIRNVSTPRYAPLDYLSVVLSALAFGGLVYGLSGFGESFAHPDEPTALPLWVPIAVGVVAMAVFVWRQLVLQRDNKALLDLRVFQSRNYTVSVTMMLVAMMALFGTVILLPIYTQNVVGLDTLQTGLLLLPGGLIMGLLGPVVGRLFDRVGPTVLAVPGAILVSAVLWALTMVGQDTSPWALLAGHVVLSVGLALIFTPVFTSSMGSVRMELYSHASAVLGSIQQLAGAAGIALFIALMTIRTAALAAEGVVPVEALAGGIRAAFLVGAIISLFAVVTAFFIRKPEGGMPGHGGH</sequence>
<accession>A0ABX8WGR4</accession>
<dbReference type="PANTHER" id="PTHR42718:SF9">
    <property type="entry name" value="MAJOR FACILITATOR SUPERFAMILY MULTIDRUG TRANSPORTER MFSC"/>
    <property type="match status" value="1"/>
</dbReference>
<dbReference type="InterPro" id="IPR020846">
    <property type="entry name" value="MFS_dom"/>
</dbReference>
<protein>
    <submittedName>
        <fullName evidence="10">Multidrug efflux MFS transporter</fullName>
    </submittedName>
</protein>
<evidence type="ECO:0000313" key="10">
    <source>
        <dbReference type="EMBL" id="QYO77583.1"/>
    </source>
</evidence>
<evidence type="ECO:0000313" key="11">
    <source>
        <dbReference type="Proteomes" id="UP000825799"/>
    </source>
</evidence>
<dbReference type="InterPro" id="IPR036259">
    <property type="entry name" value="MFS_trans_sf"/>
</dbReference>
<feature type="transmembrane region" description="Helical" evidence="8">
    <location>
        <begin position="414"/>
        <end position="442"/>
    </location>
</feature>
<evidence type="ECO:0000256" key="7">
    <source>
        <dbReference type="ARBA" id="ARBA00023136"/>
    </source>
</evidence>
<keyword evidence="7 8" id="KW-0472">Membrane</keyword>
<keyword evidence="4" id="KW-1003">Cell membrane</keyword>
<feature type="transmembrane region" description="Helical" evidence="8">
    <location>
        <begin position="251"/>
        <end position="271"/>
    </location>
</feature>
<evidence type="ECO:0000256" key="6">
    <source>
        <dbReference type="ARBA" id="ARBA00022989"/>
    </source>
</evidence>
<keyword evidence="3" id="KW-0813">Transport</keyword>
<keyword evidence="5 8" id="KW-0812">Transmembrane</keyword>
<organism evidence="10 11">
    <name type="scientific">Devosia salina</name>
    <dbReference type="NCBI Taxonomy" id="2860336"/>
    <lineage>
        <taxon>Bacteria</taxon>
        <taxon>Pseudomonadati</taxon>
        <taxon>Pseudomonadota</taxon>
        <taxon>Alphaproteobacteria</taxon>
        <taxon>Hyphomicrobiales</taxon>
        <taxon>Devosiaceae</taxon>
        <taxon>Devosia</taxon>
    </lineage>
</organism>
<dbReference type="EMBL" id="CP080590">
    <property type="protein sequence ID" value="QYO77583.1"/>
    <property type="molecule type" value="Genomic_DNA"/>
</dbReference>
<comment type="subcellular location">
    <subcellularLocation>
        <location evidence="1">Cell membrane</location>
        <topology evidence="1">Multi-pass membrane protein</topology>
    </subcellularLocation>
</comment>
<gene>
    <name evidence="10" type="ORF">K1X15_03140</name>
</gene>